<evidence type="ECO:0000313" key="10">
    <source>
        <dbReference type="Proteomes" id="UP000000578"/>
    </source>
</evidence>
<dbReference type="Gene3D" id="3.60.15.10">
    <property type="entry name" value="Ribonuclease Z/Hydroxyacylglutathione hydrolase-like"/>
    <property type="match status" value="1"/>
</dbReference>
<gene>
    <name evidence="7" type="primary">rnj</name>
    <name evidence="9" type="ordered locus">NEQ466</name>
</gene>
<dbReference type="STRING" id="228908.NEQ466"/>
<accession>Q74M96</accession>
<feature type="binding site" evidence="7">
    <location>
        <position position="174"/>
    </location>
    <ligand>
        <name>Zn(2+)</name>
        <dbReference type="ChEBI" id="CHEBI:29105"/>
        <label>2</label>
        <note>catalytic</note>
    </ligand>
</feature>
<dbReference type="CDD" id="cd07714">
    <property type="entry name" value="RNaseJ_MBL-fold"/>
    <property type="match status" value="1"/>
</dbReference>
<dbReference type="PANTHER" id="PTHR43694:SF1">
    <property type="entry name" value="RIBONUCLEASE J"/>
    <property type="match status" value="1"/>
</dbReference>
<organism evidence="9 10">
    <name type="scientific">Nanoarchaeum equitans (strain Kin4-M)</name>
    <dbReference type="NCBI Taxonomy" id="228908"/>
    <lineage>
        <taxon>Archaea</taxon>
        <taxon>Nanobdellota</taxon>
        <taxon>Candidatus Nanoarchaeia</taxon>
        <taxon>Nanoarchaeales</taxon>
        <taxon>Nanoarchaeaceae</taxon>
        <taxon>Nanoarchaeum</taxon>
    </lineage>
</organism>
<evidence type="ECO:0000259" key="8">
    <source>
        <dbReference type="SMART" id="SM00849"/>
    </source>
</evidence>
<evidence type="ECO:0000256" key="2">
    <source>
        <dbReference type="ARBA" id="ARBA00022723"/>
    </source>
</evidence>
<keyword evidence="3 7" id="KW-0378">Hydrolase</keyword>
<proteinExistence type="inferred from homology"/>
<dbReference type="AlphaFoldDB" id="Q74M96"/>
<protein>
    <recommendedName>
        <fullName evidence="7">Ribonuclease J</fullName>
        <shortName evidence="7">RNase J</shortName>
        <ecNumber evidence="7">3.1.-.-</ecNumber>
    </recommendedName>
</protein>
<dbReference type="InterPro" id="IPR001587">
    <property type="entry name" value="RNase_J_CS"/>
</dbReference>
<keyword evidence="1 7" id="KW-0540">Nuclease</keyword>
<dbReference type="GO" id="GO:0006401">
    <property type="term" value="P:RNA catabolic process"/>
    <property type="evidence" value="ECO:0007669"/>
    <property type="project" value="UniProtKB-UniRule"/>
</dbReference>
<dbReference type="SMART" id="SM00849">
    <property type="entry name" value="Lactamase_B"/>
    <property type="match status" value="1"/>
</dbReference>
<evidence type="ECO:0000256" key="1">
    <source>
        <dbReference type="ARBA" id="ARBA00022722"/>
    </source>
</evidence>
<feature type="binding site" evidence="7">
    <location>
        <position position="87"/>
    </location>
    <ligand>
        <name>Zn(2+)</name>
        <dbReference type="ChEBI" id="CHEBI:29105"/>
        <label>2</label>
        <note>catalytic</note>
    </ligand>
</feature>
<dbReference type="SUPFAM" id="SSF56281">
    <property type="entry name" value="Metallo-hydrolase/oxidoreductase"/>
    <property type="match status" value="1"/>
</dbReference>
<keyword evidence="4 7" id="KW-0862">Zinc</keyword>
<keyword evidence="2 7" id="KW-0479">Metal-binding</keyword>
<dbReference type="Pfam" id="PF00753">
    <property type="entry name" value="Lactamase_B"/>
    <property type="match status" value="1"/>
</dbReference>
<dbReference type="PANTHER" id="PTHR43694">
    <property type="entry name" value="RIBONUCLEASE J"/>
    <property type="match status" value="1"/>
</dbReference>
<feature type="binding site" evidence="7">
    <location>
        <position position="174"/>
    </location>
    <ligand>
        <name>Zn(2+)</name>
        <dbReference type="ChEBI" id="CHEBI:29105"/>
        <label>1</label>
        <note>catalytic</note>
    </ligand>
</feature>
<feature type="binding site" evidence="7">
    <location>
        <position position="152"/>
    </location>
    <ligand>
        <name>Zn(2+)</name>
        <dbReference type="ChEBI" id="CHEBI:29105"/>
        <label>1</label>
        <note>catalytic</note>
    </ligand>
</feature>
<keyword evidence="7" id="KW-0963">Cytoplasm</keyword>
<dbReference type="Proteomes" id="UP000000578">
    <property type="component" value="Chromosome"/>
</dbReference>
<dbReference type="InterPro" id="IPR055132">
    <property type="entry name" value="RNase_J_b_CASP"/>
</dbReference>
<dbReference type="EC" id="3.1.-.-" evidence="7"/>
<dbReference type="Gene3D" id="3.40.50.10710">
    <property type="entry name" value="Metallo-hydrolase/oxidoreductase"/>
    <property type="match status" value="1"/>
</dbReference>
<name>Q74M96_NANEQ</name>
<feature type="binding site" evidence="7">
    <location>
        <position position="83"/>
    </location>
    <ligand>
        <name>Zn(2+)</name>
        <dbReference type="ChEBI" id="CHEBI:29105"/>
        <label>1</label>
        <note>catalytic</note>
    </ligand>
</feature>
<sequence length="444" mass="51056">MKIEVRAVGGYNEIGANMTAIGIDDEWLIIDMGVHVDKMLAFQKDQEEVVEWNRELLEKINALPKIEYIEDIKDKVKAILITHGHLDHIGAVIHLAYEFNAPIIGPPYAIELIRSFEKDYKIILPNEMKKINLNSSIQISDKISVDFIYATHSIPHSAHLAIHTPKGVIFFSGDYKFDNFPVIGQRYNLEKLKEIAKEGVILAFIESTRADEDKRSYSEIIAREMLRDVLFEEHEGLIIMTTFSSHIARLKSMVELSLELDRDVYILGRSMVKNVEIAEKLGIYKFSDKAKIYQYHDQIARLLKKIDDRSKYALIVTGNQGEPGSVLWRMAFEKFPFRLDKKDTVIFSCFTIPNAINIAFRNLIEEKIKSFGTRIIKDVHVSGHAMRDDHYRLIKILKPQIIIPNHGDFIKRGALADLAMNEFGYSLGKDLFLIQNGQRINFEF</sequence>
<dbReference type="InterPro" id="IPR001279">
    <property type="entry name" value="Metallo-B-lactamas"/>
</dbReference>
<comment type="subcellular location">
    <subcellularLocation>
        <location evidence="7">Cytoplasm</location>
    </subcellularLocation>
</comment>
<comment type="subunit">
    <text evidence="7">Homodimer.</text>
</comment>
<comment type="function">
    <text evidence="7">An RNase that has 5'-3' exonuclease activity. May be involved in RNA degradation.</text>
</comment>
<dbReference type="PROSITE" id="PS01292">
    <property type="entry name" value="UPF0036"/>
    <property type="match status" value="1"/>
</dbReference>
<dbReference type="Pfam" id="PF22505">
    <property type="entry name" value="RNase_J_b_CASP"/>
    <property type="match status" value="1"/>
</dbReference>
<feature type="binding site" evidence="7">
    <location>
        <position position="88"/>
    </location>
    <ligand>
        <name>Zn(2+)</name>
        <dbReference type="ChEBI" id="CHEBI:29105"/>
        <label>2</label>
        <note>catalytic</note>
    </ligand>
</feature>
<dbReference type="PATRIC" id="fig|228908.8.peg.480"/>
<reference evidence="9 10" key="1">
    <citation type="journal article" date="2003" name="Proc. Natl. Acad. Sci. U.S.A.">
        <title>The genome of Nanoarchaeum equitans: insights into early archaeal evolution and derived parasitism.</title>
        <authorList>
            <person name="Waters E."/>
            <person name="Hohn M.J."/>
            <person name="Ahel I."/>
            <person name="Graham D.E."/>
            <person name="Adams M.D."/>
            <person name="Barnstead M."/>
            <person name="Beeson K.Y."/>
            <person name="Bibbs L."/>
            <person name="Bolanos R."/>
            <person name="Keller M."/>
            <person name="Kretz K."/>
            <person name="Lin X."/>
            <person name="Mathur E."/>
            <person name="Ni J."/>
            <person name="Podar M."/>
            <person name="Richardson T."/>
            <person name="Sutton G.G."/>
            <person name="Simon M."/>
            <person name="Soll D."/>
            <person name="Stetter K.O."/>
            <person name="Short J.M."/>
            <person name="Noordewier M."/>
        </authorList>
    </citation>
    <scope>NUCLEOTIDE SEQUENCE [LARGE SCALE GENOMIC DNA]</scope>
    <source>
        <strain evidence="9 10">Kin4-M</strain>
    </source>
</reference>
<dbReference type="Pfam" id="PF07521">
    <property type="entry name" value="RMMBL"/>
    <property type="match status" value="1"/>
</dbReference>
<dbReference type="InterPro" id="IPR030879">
    <property type="entry name" value="RNase_J_arc"/>
</dbReference>
<keyword evidence="5 7" id="KW-0269">Exonuclease</keyword>
<dbReference type="InterPro" id="IPR042173">
    <property type="entry name" value="RNase_J_2"/>
</dbReference>
<keyword evidence="10" id="KW-1185">Reference proteome</keyword>
<dbReference type="GO" id="GO:0004534">
    <property type="term" value="F:5'-3' RNA exonuclease activity"/>
    <property type="evidence" value="ECO:0007669"/>
    <property type="project" value="UniProtKB-UniRule"/>
</dbReference>
<comment type="cofactor">
    <cofactor evidence="7">
        <name>Zn(2+)</name>
        <dbReference type="ChEBI" id="CHEBI:29105"/>
    </cofactor>
    <text evidence="7">Binds 2 Zn(2+) ions per subunit. It is not clear if Zn(2+) or Mg(2+) is physiologically important.</text>
</comment>
<feature type="binding site" evidence="7">
    <location>
        <begin position="380"/>
        <end position="384"/>
    </location>
    <ligand>
        <name>substrate</name>
    </ligand>
</feature>
<dbReference type="InterPro" id="IPR036866">
    <property type="entry name" value="RibonucZ/Hydroxyglut_hydro"/>
</dbReference>
<feature type="domain" description="Metallo-beta-lactamase" evidence="8">
    <location>
        <begin position="15"/>
        <end position="204"/>
    </location>
</feature>
<evidence type="ECO:0000256" key="3">
    <source>
        <dbReference type="ARBA" id="ARBA00022801"/>
    </source>
</evidence>
<dbReference type="EnsemblBacteria" id="AAR39309">
    <property type="protein sequence ID" value="AAR39309"/>
    <property type="gene ID" value="NEQ466"/>
</dbReference>
<feature type="binding site" evidence="7">
    <location>
        <position position="85"/>
    </location>
    <ligand>
        <name>Zn(2+)</name>
        <dbReference type="ChEBI" id="CHEBI:29105"/>
        <label>1</label>
        <note>catalytic</note>
    </ligand>
</feature>
<dbReference type="InterPro" id="IPR011108">
    <property type="entry name" value="RMMBL"/>
</dbReference>
<evidence type="ECO:0000313" key="9">
    <source>
        <dbReference type="EMBL" id="AAR39309.1"/>
    </source>
</evidence>
<dbReference type="EMBL" id="AE017199">
    <property type="protein sequence ID" value="AAR39309.1"/>
    <property type="molecule type" value="Genomic_DNA"/>
</dbReference>
<evidence type="ECO:0000256" key="4">
    <source>
        <dbReference type="ARBA" id="ARBA00022833"/>
    </source>
</evidence>
<dbReference type="HOGENOM" id="CLU_008727_4_1_2"/>
<evidence type="ECO:0000256" key="6">
    <source>
        <dbReference type="ARBA" id="ARBA00022884"/>
    </source>
</evidence>
<feature type="binding site" evidence="7">
    <location>
        <position position="406"/>
    </location>
    <ligand>
        <name>Zn(2+)</name>
        <dbReference type="ChEBI" id="CHEBI:29105"/>
        <label>2</label>
        <note>catalytic</note>
    </ligand>
</feature>
<comment type="similarity">
    <text evidence="7">Belongs to the metallo-beta-lactamase superfamily. RNA-metabolizing metallo-beta-lactamase-like family. Archaeal RNase J subfamily.</text>
</comment>
<dbReference type="KEGG" id="neq:NEQ466"/>
<evidence type="ECO:0000256" key="5">
    <source>
        <dbReference type="ARBA" id="ARBA00022839"/>
    </source>
</evidence>
<evidence type="ECO:0000256" key="7">
    <source>
        <dbReference type="HAMAP-Rule" id="MF_01492"/>
    </source>
</evidence>
<dbReference type="HAMAP" id="MF_01492">
    <property type="entry name" value="RNase_J_arch"/>
    <property type="match status" value="1"/>
</dbReference>
<dbReference type="GO" id="GO:0005737">
    <property type="term" value="C:cytoplasm"/>
    <property type="evidence" value="ECO:0007669"/>
    <property type="project" value="UniProtKB-SubCell"/>
</dbReference>
<dbReference type="GO" id="GO:0008270">
    <property type="term" value="F:zinc ion binding"/>
    <property type="evidence" value="ECO:0007669"/>
    <property type="project" value="UniProtKB-UniRule"/>
</dbReference>
<dbReference type="GO" id="GO:0003723">
    <property type="term" value="F:RNA binding"/>
    <property type="evidence" value="ECO:0007669"/>
    <property type="project" value="UniProtKB-KW"/>
</dbReference>
<keyword evidence="6 7" id="KW-0694">RNA-binding</keyword>